<keyword evidence="1" id="KW-0812">Transmembrane</keyword>
<evidence type="ECO:0000313" key="2">
    <source>
        <dbReference type="EMBL" id="TSC93293.1"/>
    </source>
</evidence>
<evidence type="ECO:0000313" key="3">
    <source>
        <dbReference type="Proteomes" id="UP000316495"/>
    </source>
</evidence>
<reference evidence="2 3" key="1">
    <citation type="submission" date="2017-07" db="EMBL/GenBank/DDBJ databases">
        <title>Mechanisms for carbon and nitrogen cycling indicate functional differentiation within the Candidate Phyla Radiation.</title>
        <authorList>
            <person name="Danczak R.E."/>
            <person name="Johnston M.D."/>
            <person name="Kenah C."/>
            <person name="Slattery M."/>
            <person name="Wrighton K.C."/>
            <person name="Wilkins M.J."/>
        </authorList>
    </citation>
    <scope>NUCLEOTIDE SEQUENCE [LARGE SCALE GENOMIC DNA]</scope>
    <source>
        <strain evidence="2">Athens1014_28</strain>
    </source>
</reference>
<dbReference type="Proteomes" id="UP000316495">
    <property type="component" value="Unassembled WGS sequence"/>
</dbReference>
<evidence type="ECO:0000256" key="1">
    <source>
        <dbReference type="SAM" id="Phobius"/>
    </source>
</evidence>
<comment type="caution">
    <text evidence="2">The sequence shown here is derived from an EMBL/GenBank/DDBJ whole genome shotgun (WGS) entry which is preliminary data.</text>
</comment>
<proteinExistence type="predicted"/>
<protein>
    <submittedName>
        <fullName evidence="2">Uncharacterized protein</fullName>
    </submittedName>
</protein>
<accession>A0A554LK99</accession>
<keyword evidence="1" id="KW-1133">Transmembrane helix</keyword>
<organism evidence="2 3">
    <name type="scientific">Candidatus Berkelbacteria bacterium Athens1014_28</name>
    <dbReference type="NCBI Taxonomy" id="2017145"/>
    <lineage>
        <taxon>Bacteria</taxon>
        <taxon>Candidatus Berkelbacteria</taxon>
    </lineage>
</organism>
<gene>
    <name evidence="2" type="ORF">Athens101428_711</name>
</gene>
<dbReference type="AlphaFoldDB" id="A0A554LK99"/>
<feature type="transmembrane region" description="Helical" evidence="1">
    <location>
        <begin position="12"/>
        <end position="32"/>
    </location>
</feature>
<sequence length="75" mass="8735">MYKIIDFCLDMFFGLLIFVIGVLVFYFIISQFSIQTDYQMSWELIIKSATVAGAIWFFIGQIGIIIDEKKPVKKK</sequence>
<keyword evidence="1" id="KW-0472">Membrane</keyword>
<dbReference type="EMBL" id="VMGN01000048">
    <property type="protein sequence ID" value="TSC93293.1"/>
    <property type="molecule type" value="Genomic_DNA"/>
</dbReference>
<name>A0A554LK99_9BACT</name>
<feature type="transmembrane region" description="Helical" evidence="1">
    <location>
        <begin position="44"/>
        <end position="66"/>
    </location>
</feature>